<dbReference type="Pfam" id="PF15261">
    <property type="entry name" value="JHY"/>
    <property type="match status" value="1"/>
</dbReference>
<evidence type="ECO:0000256" key="1">
    <source>
        <dbReference type="SAM" id="MobiDB-lite"/>
    </source>
</evidence>
<dbReference type="PANTHER" id="PTHR14726:SF1">
    <property type="entry name" value="JHY PROTEIN HOMOLOG"/>
    <property type="match status" value="1"/>
</dbReference>
<feature type="compositionally biased region" description="Basic and acidic residues" evidence="1">
    <location>
        <begin position="646"/>
        <end position="656"/>
    </location>
</feature>
<feature type="compositionally biased region" description="Basic and acidic residues" evidence="1">
    <location>
        <begin position="55"/>
        <end position="67"/>
    </location>
</feature>
<feature type="region of interest" description="Disordered" evidence="1">
    <location>
        <begin position="267"/>
        <end position="310"/>
    </location>
</feature>
<keyword evidence="2" id="KW-1185">Reference proteome</keyword>
<protein>
    <submittedName>
        <fullName evidence="3">Jhy protein homolog</fullName>
    </submittedName>
</protein>
<feature type="compositionally biased region" description="Basic and acidic residues" evidence="1">
    <location>
        <begin position="115"/>
        <end position="127"/>
    </location>
</feature>
<name>A0A9F5J3T4_PYTBI</name>
<feature type="compositionally biased region" description="Acidic residues" evidence="1">
    <location>
        <begin position="68"/>
        <end position="77"/>
    </location>
</feature>
<feature type="compositionally biased region" description="Polar residues" evidence="1">
    <location>
        <begin position="26"/>
        <end position="38"/>
    </location>
</feature>
<sequence length="694" mass="78467">MNAGSPSPKGLTEAHRRYSFLETASEGLSQNESDSESLAQEARYQWELQKRIHKNQERVSRACREQADESMEEDSLEETSHLSEEGGSDGEETRRPRGGQDGGGNPENASPNEEITDKYSDLRYDPNWKDSEKGRSFLELEESHQEECKSSSFTSLELACHPSQGFVSRNCQLQERPQNIPSVIAREFWIPCDEPADGWGGSFRLDKKGREPEIVYHYNSNDSLTSSGSRIQLKVPKPRSEKDFIEKNKLTLGLAAHQNNSYLRLHGKKQREGSQEKAHQSARSLTDGMKSGQTASLREAPLSESSIQHPLGTQVELRRHLSGDNSSEDSPFSAQAPYLPQHHAKKNSKNLTFARKPLQQSSFHNFPGLLSPCAGEKKKCQHSLENISGPHHPYSYRCTVSEPQPFTHHGKHWNALGHKGVSYAYNGGQQEPVNGAVSSCKPWHIYTEEIPNNYAFHYSGPPQPLAPHPINRTLSPTARLIQAIEQQHREISQLADDHLARNQVASMFPPIIQRGESDSQLHLESCEETQPVLSRSNSEGYLLQMEKQKERKEKENRKGSRAKGYMKMDVRLGGLGPDYETIKEKSEKMKHQKVYAKQVNEQNLKNIASTRKRQPKTENKSVVSRQKALEYAKTIPKPRLFVSRPSEQETKEEKNLARTLNGENLPPISSLESLKNRHEKEKQVVAAFKTLHIV</sequence>
<dbReference type="Proteomes" id="UP000695026">
    <property type="component" value="Unplaced"/>
</dbReference>
<feature type="compositionally biased region" description="Basic and acidic residues" evidence="1">
    <location>
        <begin position="270"/>
        <end position="279"/>
    </location>
</feature>
<reference evidence="3" key="1">
    <citation type="submission" date="2025-08" db="UniProtKB">
        <authorList>
            <consortium name="RefSeq"/>
        </authorList>
    </citation>
    <scope>IDENTIFICATION</scope>
    <source>
        <tissue evidence="3">Liver</tissue>
    </source>
</reference>
<proteinExistence type="predicted"/>
<feature type="region of interest" description="Disordered" evidence="1">
    <location>
        <begin position="639"/>
        <end position="664"/>
    </location>
</feature>
<dbReference type="KEGG" id="pbi:103060003"/>
<gene>
    <name evidence="3" type="primary">JHY</name>
</gene>
<dbReference type="RefSeq" id="XP_025029036.1">
    <property type="nucleotide sequence ID" value="XM_025173268.1"/>
</dbReference>
<dbReference type="OrthoDB" id="10057281at2759"/>
<dbReference type="AlphaFoldDB" id="A0A9F5J3T4"/>
<dbReference type="PANTHER" id="PTHR14726">
    <property type="entry name" value="JHY PROTEIN HOMOLOG"/>
    <property type="match status" value="1"/>
</dbReference>
<organism evidence="2 3">
    <name type="scientific">Python bivittatus</name>
    <name type="common">Burmese python</name>
    <name type="synonym">Python molurus bivittatus</name>
    <dbReference type="NCBI Taxonomy" id="176946"/>
    <lineage>
        <taxon>Eukaryota</taxon>
        <taxon>Metazoa</taxon>
        <taxon>Chordata</taxon>
        <taxon>Craniata</taxon>
        <taxon>Vertebrata</taxon>
        <taxon>Euteleostomi</taxon>
        <taxon>Lepidosauria</taxon>
        <taxon>Squamata</taxon>
        <taxon>Bifurcata</taxon>
        <taxon>Unidentata</taxon>
        <taxon>Episquamata</taxon>
        <taxon>Toxicofera</taxon>
        <taxon>Serpentes</taxon>
        <taxon>Henophidia</taxon>
        <taxon>Pythonidae</taxon>
        <taxon>Python</taxon>
    </lineage>
</organism>
<dbReference type="InterPro" id="IPR027968">
    <property type="entry name" value="JHY"/>
</dbReference>
<feature type="region of interest" description="Disordered" evidence="1">
    <location>
        <begin position="600"/>
        <end position="625"/>
    </location>
</feature>
<feature type="region of interest" description="Disordered" evidence="1">
    <location>
        <begin position="55"/>
        <end position="127"/>
    </location>
</feature>
<dbReference type="GO" id="GO:0035082">
    <property type="term" value="P:axoneme assembly"/>
    <property type="evidence" value="ECO:0007669"/>
    <property type="project" value="TreeGrafter"/>
</dbReference>
<evidence type="ECO:0000313" key="2">
    <source>
        <dbReference type="Proteomes" id="UP000695026"/>
    </source>
</evidence>
<feature type="compositionally biased region" description="Polar residues" evidence="1">
    <location>
        <begin position="600"/>
        <end position="609"/>
    </location>
</feature>
<dbReference type="OMA" id="WKFHPSS"/>
<accession>A0A9F5J3T4</accession>
<dbReference type="GeneID" id="103060003"/>
<evidence type="ECO:0000313" key="3">
    <source>
        <dbReference type="RefSeq" id="XP_025029036.1"/>
    </source>
</evidence>
<feature type="region of interest" description="Disordered" evidence="1">
    <location>
        <begin position="1"/>
        <end position="39"/>
    </location>
</feature>
<dbReference type="CTD" id="79864"/>